<dbReference type="PROSITE" id="PS50893">
    <property type="entry name" value="ABC_TRANSPORTER_2"/>
    <property type="match status" value="1"/>
</dbReference>
<dbReference type="SUPFAM" id="SSF52540">
    <property type="entry name" value="P-loop containing nucleoside triphosphate hydrolases"/>
    <property type="match status" value="1"/>
</dbReference>
<dbReference type="GO" id="GO:0005524">
    <property type="term" value="F:ATP binding"/>
    <property type="evidence" value="ECO:0007669"/>
    <property type="project" value="UniProtKB-KW"/>
</dbReference>
<dbReference type="SMART" id="SM00382">
    <property type="entry name" value="AAA"/>
    <property type="match status" value="1"/>
</dbReference>
<dbReference type="InterPro" id="IPR027417">
    <property type="entry name" value="P-loop_NTPase"/>
</dbReference>
<evidence type="ECO:0000256" key="3">
    <source>
        <dbReference type="ARBA" id="ARBA00022741"/>
    </source>
</evidence>
<dbReference type="Pfam" id="PF08352">
    <property type="entry name" value="oligo_HPY"/>
    <property type="match status" value="1"/>
</dbReference>
<dbReference type="Proteomes" id="UP001335737">
    <property type="component" value="Unassembled WGS sequence"/>
</dbReference>
<keyword evidence="4 6" id="KW-0067">ATP-binding</keyword>
<dbReference type="InterPro" id="IPR013563">
    <property type="entry name" value="Oligopep_ABC_C"/>
</dbReference>
<dbReference type="InterPro" id="IPR003439">
    <property type="entry name" value="ABC_transporter-like_ATP-bd"/>
</dbReference>
<organism evidence="6 7">
    <name type="scientific">Virgibacillus tibetensis</name>
    <dbReference type="NCBI Taxonomy" id="3042313"/>
    <lineage>
        <taxon>Bacteria</taxon>
        <taxon>Bacillati</taxon>
        <taxon>Bacillota</taxon>
        <taxon>Bacilli</taxon>
        <taxon>Bacillales</taxon>
        <taxon>Bacillaceae</taxon>
        <taxon>Virgibacillus</taxon>
    </lineage>
</organism>
<gene>
    <name evidence="6" type="ORF">QGM71_13380</name>
</gene>
<evidence type="ECO:0000256" key="4">
    <source>
        <dbReference type="ARBA" id="ARBA00022840"/>
    </source>
</evidence>
<evidence type="ECO:0000259" key="5">
    <source>
        <dbReference type="PROSITE" id="PS50893"/>
    </source>
</evidence>
<dbReference type="InterPro" id="IPR003593">
    <property type="entry name" value="AAA+_ATPase"/>
</dbReference>
<proteinExistence type="inferred from homology"/>
<accession>A0ABU6KH96</accession>
<name>A0ABU6KH96_9BACI</name>
<dbReference type="InterPro" id="IPR050319">
    <property type="entry name" value="ABC_transp_ATP-bind"/>
</dbReference>
<protein>
    <submittedName>
        <fullName evidence="6">ATP-binding cassette domain-containing protein</fullName>
    </submittedName>
</protein>
<evidence type="ECO:0000313" key="6">
    <source>
        <dbReference type="EMBL" id="MEC5424486.1"/>
    </source>
</evidence>
<feature type="domain" description="ABC transporter" evidence="5">
    <location>
        <begin position="6"/>
        <end position="251"/>
    </location>
</feature>
<dbReference type="NCBIfam" id="TIGR01727">
    <property type="entry name" value="oligo_HPY"/>
    <property type="match status" value="1"/>
</dbReference>
<dbReference type="PANTHER" id="PTHR43776">
    <property type="entry name" value="TRANSPORT ATP-BINDING PROTEIN"/>
    <property type="match status" value="1"/>
</dbReference>
<dbReference type="PROSITE" id="PS00211">
    <property type="entry name" value="ABC_TRANSPORTER_1"/>
    <property type="match status" value="1"/>
</dbReference>
<keyword evidence="3" id="KW-0547">Nucleotide-binding</keyword>
<dbReference type="EMBL" id="JARZFX010000006">
    <property type="protein sequence ID" value="MEC5424486.1"/>
    <property type="molecule type" value="Genomic_DNA"/>
</dbReference>
<reference evidence="6 7" key="1">
    <citation type="journal article" date="2024" name="Int. J. Syst. Evol. Microbiol.">
        <title>Virgibacillus tibetensis sp. nov., isolated from salt lake on the Tibetan Plateau of China.</title>
        <authorList>
            <person name="Phurbu D."/>
            <person name="Liu Z.-X."/>
            <person name="Wang R."/>
            <person name="Zheng Y.-Y."/>
            <person name="Liu H.-C."/>
            <person name="Zhou Y.-G."/>
            <person name="Yu Y.-J."/>
            <person name="Li A.-H."/>
        </authorList>
    </citation>
    <scope>NUCLEOTIDE SEQUENCE [LARGE SCALE GENOMIC DNA]</scope>
    <source>
        <strain evidence="6 7">C22-A2</strain>
    </source>
</reference>
<evidence type="ECO:0000313" key="7">
    <source>
        <dbReference type="Proteomes" id="UP001335737"/>
    </source>
</evidence>
<dbReference type="CDD" id="cd03257">
    <property type="entry name" value="ABC_NikE_OppD_transporters"/>
    <property type="match status" value="1"/>
</dbReference>
<dbReference type="Gene3D" id="3.40.50.300">
    <property type="entry name" value="P-loop containing nucleotide triphosphate hydrolases"/>
    <property type="match status" value="1"/>
</dbReference>
<comment type="caution">
    <text evidence="6">The sequence shown here is derived from an EMBL/GenBank/DDBJ whole genome shotgun (WGS) entry which is preliminary data.</text>
</comment>
<evidence type="ECO:0000256" key="1">
    <source>
        <dbReference type="ARBA" id="ARBA00005417"/>
    </source>
</evidence>
<keyword evidence="7" id="KW-1185">Reference proteome</keyword>
<dbReference type="RefSeq" id="WP_327608108.1">
    <property type="nucleotide sequence ID" value="NZ_JARZFX010000006.1"/>
</dbReference>
<dbReference type="InterPro" id="IPR017871">
    <property type="entry name" value="ABC_transporter-like_CS"/>
</dbReference>
<comment type="similarity">
    <text evidence="1">Belongs to the ABC transporter superfamily.</text>
</comment>
<dbReference type="Pfam" id="PF00005">
    <property type="entry name" value="ABC_tran"/>
    <property type="match status" value="1"/>
</dbReference>
<evidence type="ECO:0000256" key="2">
    <source>
        <dbReference type="ARBA" id="ARBA00022448"/>
    </source>
</evidence>
<dbReference type="PANTHER" id="PTHR43776:SF7">
    <property type="entry name" value="D,D-DIPEPTIDE TRANSPORT ATP-BINDING PROTEIN DDPF-RELATED"/>
    <property type="match status" value="1"/>
</dbReference>
<keyword evidence="2" id="KW-0813">Transport</keyword>
<sequence length="335" mass="38018">MDEKILQIRNLKKHFVVGKGQVLQAVNDVSFHVNKGETFGLVGESGCGKSTIGRTILGLYDKTDGDVIYDGRNVHELTEKEKFSYYRNMQMIFQDPYASLNPRSTVKEVISEPMEVHGLYKDKRQQLNRVYQLLEEVGLNRDHANRYPHEFSGGQRQRIGIARALALDPDFIIADEPISALDVSVQAQVVNLLKEIQQEKGLTFLFIAHDLSMVKQISDRIGVMYLGNMMELTESAQLYEKPLHPYTQALLSAIPIPDPDIEESRERIILEGDLPSPINPPSGCVFRTRCPMAMEVCSLKNPTWQEVEQDHYVACHLYDENLEDTEKARNLAGVK</sequence>